<feature type="transmembrane region" description="Helical" evidence="2">
    <location>
        <begin position="126"/>
        <end position="145"/>
    </location>
</feature>
<gene>
    <name evidence="4" type="ORF">HW270_02130</name>
</gene>
<dbReference type="SUPFAM" id="SSF47413">
    <property type="entry name" value="lambda repressor-like DNA-binding domains"/>
    <property type="match status" value="1"/>
</dbReference>
<dbReference type="EMBL" id="JABXYR010000001">
    <property type="protein sequence ID" value="NWO22886.1"/>
    <property type="molecule type" value="Genomic_DNA"/>
</dbReference>
<feature type="transmembrane region" description="Helical" evidence="2">
    <location>
        <begin position="100"/>
        <end position="120"/>
    </location>
</feature>
<evidence type="ECO:0000313" key="5">
    <source>
        <dbReference type="Proteomes" id="UP000526307"/>
    </source>
</evidence>
<keyword evidence="2" id="KW-0812">Transmembrane</keyword>
<dbReference type="PANTHER" id="PTHR46558">
    <property type="entry name" value="TRACRIPTIONAL REGULATORY PROTEIN-RELATED-RELATED"/>
    <property type="match status" value="1"/>
</dbReference>
<keyword evidence="2" id="KW-1133">Transmembrane helix</keyword>
<dbReference type="Gene3D" id="1.10.260.40">
    <property type="entry name" value="lambda repressor-like DNA-binding domains"/>
    <property type="match status" value="1"/>
</dbReference>
<dbReference type="CDD" id="cd00093">
    <property type="entry name" value="HTH_XRE"/>
    <property type="match status" value="1"/>
</dbReference>
<dbReference type="InterPro" id="IPR010982">
    <property type="entry name" value="Lambda_DNA-bd_dom_sf"/>
</dbReference>
<dbReference type="PROSITE" id="PS50943">
    <property type="entry name" value="HTH_CROC1"/>
    <property type="match status" value="1"/>
</dbReference>
<dbReference type="PANTHER" id="PTHR46558:SF11">
    <property type="entry name" value="HTH-TYPE TRANSCRIPTIONAL REGULATOR XRE"/>
    <property type="match status" value="1"/>
</dbReference>
<organism evidence="4 5">
    <name type="scientific">Mogibacterium timidum</name>
    <dbReference type="NCBI Taxonomy" id="35519"/>
    <lineage>
        <taxon>Bacteria</taxon>
        <taxon>Bacillati</taxon>
        <taxon>Bacillota</taxon>
        <taxon>Clostridia</taxon>
        <taxon>Peptostreptococcales</taxon>
        <taxon>Anaerovoracaceae</taxon>
        <taxon>Mogibacterium</taxon>
    </lineage>
</organism>
<sequence>MDQVKIGSFLKELRKERNLTQESLAEKLNVSNRTISRWETGSNMPDIDMLVEIAEFYDVSIPEIINGERKSENMNQETKETAVAMAEYSRNELKTGKQRIIGALLSGFGIFVIVSALSVFPSESSWGSIYSVIGSIILITGIYFLTRRILAKRVQRIICIAACAVILFGIFSVTDYVAIKHFNQVPRFRYETGWDSSNPDQLVYKTLFFTAVRKNPGTENEVVEILK</sequence>
<reference evidence="4 5" key="1">
    <citation type="submission" date="2020-06" db="EMBL/GenBank/DDBJ databases">
        <title>Mogibacterium timidum strain W9173 genomic sequence.</title>
        <authorList>
            <person name="Wade W.G."/>
            <person name="Johnston C.D."/>
            <person name="Chen T."/>
            <person name="Dewhirst F.E."/>
        </authorList>
    </citation>
    <scope>NUCLEOTIDE SEQUENCE [LARGE SCALE GENOMIC DNA]</scope>
    <source>
        <strain evidence="4 5">W9173</strain>
    </source>
</reference>
<dbReference type="RefSeq" id="WP_178978196.1">
    <property type="nucleotide sequence ID" value="NZ_JABXYR010000001.1"/>
</dbReference>
<keyword evidence="5" id="KW-1185">Reference proteome</keyword>
<evidence type="ECO:0000256" key="2">
    <source>
        <dbReference type="SAM" id="Phobius"/>
    </source>
</evidence>
<dbReference type="SMART" id="SM00530">
    <property type="entry name" value="HTH_XRE"/>
    <property type="match status" value="1"/>
</dbReference>
<protein>
    <submittedName>
        <fullName evidence="4">Helix-turn-helix transcriptional regulator</fullName>
    </submittedName>
</protein>
<keyword evidence="1" id="KW-0238">DNA-binding</keyword>
<dbReference type="GO" id="GO:0003677">
    <property type="term" value="F:DNA binding"/>
    <property type="evidence" value="ECO:0007669"/>
    <property type="project" value="UniProtKB-KW"/>
</dbReference>
<dbReference type="Pfam" id="PF01381">
    <property type="entry name" value="HTH_3"/>
    <property type="match status" value="1"/>
</dbReference>
<comment type="caution">
    <text evidence="4">The sequence shown here is derived from an EMBL/GenBank/DDBJ whole genome shotgun (WGS) entry which is preliminary data.</text>
</comment>
<accession>A0A7Y8VQQ1</accession>
<proteinExistence type="predicted"/>
<keyword evidence="2" id="KW-0472">Membrane</keyword>
<name>A0A7Y8VQQ1_9FIRM</name>
<evidence type="ECO:0000259" key="3">
    <source>
        <dbReference type="PROSITE" id="PS50943"/>
    </source>
</evidence>
<dbReference type="AlphaFoldDB" id="A0A7Y8VQQ1"/>
<evidence type="ECO:0000313" key="4">
    <source>
        <dbReference type="EMBL" id="NWO22886.1"/>
    </source>
</evidence>
<feature type="transmembrane region" description="Helical" evidence="2">
    <location>
        <begin position="157"/>
        <end position="179"/>
    </location>
</feature>
<feature type="domain" description="HTH cro/C1-type" evidence="3">
    <location>
        <begin position="10"/>
        <end position="64"/>
    </location>
</feature>
<evidence type="ECO:0000256" key="1">
    <source>
        <dbReference type="ARBA" id="ARBA00023125"/>
    </source>
</evidence>
<dbReference type="Proteomes" id="UP000526307">
    <property type="component" value="Unassembled WGS sequence"/>
</dbReference>
<dbReference type="InterPro" id="IPR001387">
    <property type="entry name" value="Cro/C1-type_HTH"/>
</dbReference>